<evidence type="ECO:0000259" key="2">
    <source>
        <dbReference type="Pfam" id="PF12728"/>
    </source>
</evidence>
<dbReference type="InterPro" id="IPR007607">
    <property type="entry name" value="BacA/B"/>
</dbReference>
<evidence type="ECO:0000313" key="3">
    <source>
        <dbReference type="EMBL" id="PIU42029.1"/>
    </source>
</evidence>
<name>A0A2J0KW47_9BACT</name>
<dbReference type="Pfam" id="PF12728">
    <property type="entry name" value="HTH_17"/>
    <property type="match status" value="1"/>
</dbReference>
<sequence length="179" mass="19700">MMRRRREEEETKEKILDVDAAMQGTLTFRDPVNLRINGKFEGKLVTKGSLAVGEHAIVNADIDGETITVAGRVNGNIIARQELRLTSPAHIVGNIITPLLNIESGAILDGNCKMSSIDTTKPTGALFMSMEEVAKYLEVEPTVVAEWASNGRIPAIKEANTWKIERSKLDEWVANGKIK</sequence>
<dbReference type="PANTHER" id="PTHR35024:SF4">
    <property type="entry name" value="POLYMER-FORMING CYTOSKELETAL PROTEIN"/>
    <property type="match status" value="1"/>
</dbReference>
<dbReference type="InterPro" id="IPR041657">
    <property type="entry name" value="HTH_17"/>
</dbReference>
<dbReference type="GO" id="GO:0003677">
    <property type="term" value="F:DNA binding"/>
    <property type="evidence" value="ECO:0007669"/>
    <property type="project" value="InterPro"/>
</dbReference>
<gene>
    <name evidence="3" type="ORF">COS99_02245</name>
</gene>
<comment type="caution">
    <text evidence="3">The sequence shown here is derived from an EMBL/GenBank/DDBJ whole genome shotgun (WGS) entry which is preliminary data.</text>
</comment>
<feature type="domain" description="Helix-turn-helix" evidence="2">
    <location>
        <begin position="128"/>
        <end position="175"/>
    </location>
</feature>
<dbReference type="InterPro" id="IPR010093">
    <property type="entry name" value="SinI_DNA-bd"/>
</dbReference>
<dbReference type="AlphaFoldDB" id="A0A2J0KW47"/>
<dbReference type="PANTHER" id="PTHR35024">
    <property type="entry name" value="HYPOTHETICAL CYTOSOLIC PROTEIN"/>
    <property type="match status" value="1"/>
</dbReference>
<proteinExistence type="inferred from homology"/>
<dbReference type="Pfam" id="PF04519">
    <property type="entry name" value="Bactofilin"/>
    <property type="match status" value="1"/>
</dbReference>
<dbReference type="NCBIfam" id="TIGR01764">
    <property type="entry name" value="excise"/>
    <property type="match status" value="1"/>
</dbReference>
<reference evidence="3 4" key="1">
    <citation type="submission" date="2017-09" db="EMBL/GenBank/DDBJ databases">
        <title>Depth-based differentiation of microbial function through sediment-hosted aquifers and enrichment of novel symbionts in the deep terrestrial subsurface.</title>
        <authorList>
            <person name="Probst A.J."/>
            <person name="Ladd B."/>
            <person name="Jarett J.K."/>
            <person name="Geller-Mcgrath D.E."/>
            <person name="Sieber C.M."/>
            <person name="Emerson J.B."/>
            <person name="Anantharaman K."/>
            <person name="Thomas B.C."/>
            <person name="Malmstrom R."/>
            <person name="Stieglmeier M."/>
            <person name="Klingl A."/>
            <person name="Woyke T."/>
            <person name="Ryan C.M."/>
            <person name="Banfield J.F."/>
        </authorList>
    </citation>
    <scope>NUCLEOTIDE SEQUENCE [LARGE SCALE GENOMIC DNA]</scope>
    <source>
        <strain evidence="3">CG07_land_8_20_14_0_80_42_15</strain>
    </source>
</reference>
<accession>A0A2J0KW47</accession>
<dbReference type="Proteomes" id="UP000230052">
    <property type="component" value="Unassembled WGS sequence"/>
</dbReference>
<protein>
    <recommendedName>
        <fullName evidence="2">Helix-turn-helix domain-containing protein</fullName>
    </recommendedName>
</protein>
<dbReference type="EMBL" id="PEWV01000022">
    <property type="protein sequence ID" value="PIU42029.1"/>
    <property type="molecule type" value="Genomic_DNA"/>
</dbReference>
<evidence type="ECO:0000256" key="1">
    <source>
        <dbReference type="ARBA" id="ARBA00044755"/>
    </source>
</evidence>
<organism evidence="3 4">
    <name type="scientific">Candidatus Aquitaenariimonas noxiae</name>
    <dbReference type="NCBI Taxonomy" id="1974741"/>
    <lineage>
        <taxon>Bacteria</taxon>
        <taxon>Pseudomonadati</taxon>
        <taxon>Candidatus Omnitrophota</taxon>
        <taxon>Candidatus Aquitaenariimonas</taxon>
    </lineage>
</organism>
<comment type="similarity">
    <text evidence="1">Belongs to the bactofilin family.</text>
</comment>
<evidence type="ECO:0000313" key="4">
    <source>
        <dbReference type="Proteomes" id="UP000230052"/>
    </source>
</evidence>